<evidence type="ECO:0000256" key="1">
    <source>
        <dbReference type="SAM" id="MobiDB-lite"/>
    </source>
</evidence>
<dbReference type="AlphaFoldDB" id="A0AB33KF56"/>
<dbReference type="Pfam" id="PF07045">
    <property type="entry name" value="DUF1330"/>
    <property type="match status" value="1"/>
</dbReference>
<dbReference type="Gene3D" id="3.30.70.100">
    <property type="match status" value="1"/>
</dbReference>
<feature type="domain" description="DUF1330" evidence="2">
    <location>
        <begin position="2"/>
        <end position="97"/>
    </location>
</feature>
<dbReference type="InterPro" id="IPR010753">
    <property type="entry name" value="DUF1330"/>
</dbReference>
<feature type="region of interest" description="Disordered" evidence="1">
    <location>
        <begin position="108"/>
        <end position="162"/>
    </location>
</feature>
<proteinExistence type="predicted"/>
<dbReference type="SUPFAM" id="SSF54909">
    <property type="entry name" value="Dimeric alpha+beta barrel"/>
    <property type="match status" value="1"/>
</dbReference>
<dbReference type="PANTHER" id="PTHR41521:SF4">
    <property type="entry name" value="BLR0684 PROTEIN"/>
    <property type="match status" value="1"/>
</dbReference>
<protein>
    <recommendedName>
        <fullName evidence="2">DUF1330 domain-containing protein</fullName>
    </recommendedName>
</protein>
<dbReference type="EMBL" id="AP035884">
    <property type="protein sequence ID" value="BFP52631.1"/>
    <property type="molecule type" value="Genomic_DNA"/>
</dbReference>
<name>A0AB33KF56_9ACTN</name>
<organism evidence="3">
    <name type="scientific">Streptomyces sp. CMC78</name>
    <dbReference type="NCBI Taxonomy" id="3231512"/>
    <lineage>
        <taxon>Bacteria</taxon>
        <taxon>Bacillati</taxon>
        <taxon>Actinomycetota</taxon>
        <taxon>Actinomycetes</taxon>
        <taxon>Kitasatosporales</taxon>
        <taxon>Streptomycetaceae</taxon>
        <taxon>Streptomyces</taxon>
    </lineage>
</organism>
<feature type="compositionally biased region" description="Basic and acidic residues" evidence="1">
    <location>
        <begin position="112"/>
        <end position="134"/>
    </location>
</feature>
<evidence type="ECO:0000313" key="3">
    <source>
        <dbReference type="EMBL" id="BFP52631.1"/>
    </source>
</evidence>
<accession>A0AB33KF56</accession>
<reference evidence="3" key="1">
    <citation type="submission" date="2024-07" db="EMBL/GenBank/DDBJ databases">
        <title>Complete genome sequences of cellulolytic bacteria, Kitasatospora sp. CMC57 and Streptomyces sp. CMC78, isolated from Japanese agricultural soil.</title>
        <authorList>
            <person name="Hashimoto T."/>
            <person name="Ito M."/>
            <person name="Iwamoto M."/>
            <person name="Fukahori D."/>
            <person name="Shoda T."/>
            <person name="Sakoda M."/>
            <person name="Morohoshi T."/>
            <person name="Mitsuboshi M."/>
            <person name="Nishizawa T."/>
        </authorList>
    </citation>
    <scope>NUCLEOTIDE SEQUENCE</scope>
    <source>
        <strain evidence="3">CMC78</strain>
    </source>
</reference>
<feature type="compositionally biased region" description="Polar residues" evidence="1">
    <location>
        <begin position="153"/>
        <end position="162"/>
    </location>
</feature>
<dbReference type="InterPro" id="IPR011008">
    <property type="entry name" value="Dimeric_a/b-barrel"/>
</dbReference>
<dbReference type="PANTHER" id="PTHR41521">
    <property type="match status" value="1"/>
</dbReference>
<sequence length="162" mass="17326">MTAYAIAHLHPADGPVEDEVLSYIERIQATMRPYGGRFLVHGAEVEVVEGAWPGAVVIIGFPGVEEARAWYASPAYREILPLRTRHLGGDVIIVPGVGPEYDASATAAAMRAARERTAGGRTEQDRTEQGRTEQDGTAQDRAAQEAEGDPAQSVRSSATAAR</sequence>
<dbReference type="KEGG" id="stcm:SCMC78_24380"/>
<gene>
    <name evidence="3" type="ORF">SCMC78_24380</name>
</gene>
<evidence type="ECO:0000259" key="2">
    <source>
        <dbReference type="Pfam" id="PF07045"/>
    </source>
</evidence>